<dbReference type="InParanoid" id="A0A0D2WWN1"/>
<proteinExistence type="predicted"/>
<evidence type="ECO:0000313" key="4">
    <source>
        <dbReference type="Proteomes" id="UP000008743"/>
    </source>
</evidence>
<feature type="transmembrane region" description="Helical" evidence="2">
    <location>
        <begin position="93"/>
        <end position="115"/>
    </location>
</feature>
<keyword evidence="2" id="KW-1133">Transmembrane helix</keyword>
<dbReference type="STRING" id="595528.A0A0D2WWN1"/>
<dbReference type="Proteomes" id="UP000008743">
    <property type="component" value="Unassembled WGS sequence"/>
</dbReference>
<organism evidence="3 4">
    <name type="scientific">Capsaspora owczarzaki (strain ATCC 30864)</name>
    <dbReference type="NCBI Taxonomy" id="595528"/>
    <lineage>
        <taxon>Eukaryota</taxon>
        <taxon>Filasterea</taxon>
        <taxon>Capsaspora</taxon>
    </lineage>
</organism>
<gene>
    <name evidence="3" type="ORF">CAOG_007203</name>
</gene>
<keyword evidence="4" id="KW-1185">Reference proteome</keyword>
<feature type="transmembrane region" description="Helical" evidence="2">
    <location>
        <begin position="135"/>
        <end position="153"/>
    </location>
</feature>
<sequence length="154" mass="16187">MPLMLQVHSSATFASTRPTMQSSVSADISTAGRASIGGSSCTQTDPCAPDKTPPPRPQGQRPDPAAEGPGPRQHPFNAAFNGFFPQVNVGNGVTVTAGFGFFPSLFGLTFSSMPMNGVVPGSGRTLTPLEQQHAALSRMFLFLGIMIIFALLLY</sequence>
<protein>
    <submittedName>
        <fullName evidence="3">Ring finger protein</fullName>
    </submittedName>
</protein>
<evidence type="ECO:0000313" key="3">
    <source>
        <dbReference type="EMBL" id="KJE96963.1"/>
    </source>
</evidence>
<dbReference type="EMBL" id="KE346372">
    <property type="protein sequence ID" value="KJE96963.1"/>
    <property type="molecule type" value="Genomic_DNA"/>
</dbReference>
<keyword evidence="2" id="KW-0812">Transmembrane</keyword>
<reference evidence="4" key="1">
    <citation type="submission" date="2011-02" db="EMBL/GenBank/DDBJ databases">
        <title>The Genome Sequence of Capsaspora owczarzaki ATCC 30864.</title>
        <authorList>
            <person name="Russ C."/>
            <person name="Cuomo C."/>
            <person name="Burger G."/>
            <person name="Gray M.W."/>
            <person name="Holland P.W.H."/>
            <person name="King N."/>
            <person name="Lang F.B.F."/>
            <person name="Roger A.J."/>
            <person name="Ruiz-Trillo I."/>
            <person name="Young S.K."/>
            <person name="Zeng Q."/>
            <person name="Gargeya S."/>
            <person name="Alvarado L."/>
            <person name="Berlin A."/>
            <person name="Chapman S.B."/>
            <person name="Chen Z."/>
            <person name="Freedman E."/>
            <person name="Gellesch M."/>
            <person name="Goldberg J."/>
            <person name="Griggs A."/>
            <person name="Gujja S."/>
            <person name="Heilman E."/>
            <person name="Heiman D."/>
            <person name="Howarth C."/>
            <person name="Mehta T."/>
            <person name="Neiman D."/>
            <person name="Pearson M."/>
            <person name="Roberts A."/>
            <person name="Saif S."/>
            <person name="Shea T."/>
            <person name="Shenoy N."/>
            <person name="Sisk P."/>
            <person name="Stolte C."/>
            <person name="Sykes S."/>
            <person name="White J."/>
            <person name="Yandava C."/>
            <person name="Haas B."/>
            <person name="Nusbaum C."/>
            <person name="Birren B."/>
        </authorList>
    </citation>
    <scope>NUCLEOTIDE SEQUENCE</scope>
    <source>
        <strain evidence="4">ATCC 30864</strain>
    </source>
</reference>
<dbReference type="AlphaFoldDB" id="A0A0D2WWN1"/>
<evidence type="ECO:0000256" key="2">
    <source>
        <dbReference type="SAM" id="Phobius"/>
    </source>
</evidence>
<feature type="region of interest" description="Disordered" evidence="1">
    <location>
        <begin position="15"/>
        <end position="75"/>
    </location>
</feature>
<name>A0A0D2WWN1_CAPO3</name>
<evidence type="ECO:0000256" key="1">
    <source>
        <dbReference type="SAM" id="MobiDB-lite"/>
    </source>
</evidence>
<keyword evidence="2" id="KW-0472">Membrane</keyword>
<feature type="compositionally biased region" description="Polar residues" evidence="1">
    <location>
        <begin position="15"/>
        <end position="28"/>
    </location>
</feature>
<accession>A0A0D2WWN1</accession>